<comment type="caution">
    <text evidence="1">The sequence shown here is derived from an EMBL/GenBank/DDBJ whole genome shotgun (WGS) entry which is preliminary data.</text>
</comment>
<gene>
    <name evidence="1" type="ORF">ILEXP_LOCUS29049</name>
</gene>
<accession>A0ABC8SWU3</accession>
<reference evidence="1 2" key="1">
    <citation type="submission" date="2024-02" db="EMBL/GenBank/DDBJ databases">
        <authorList>
            <person name="Vignale AGUSTIN F."/>
            <person name="Sosa J E."/>
            <person name="Modenutti C."/>
        </authorList>
    </citation>
    <scope>NUCLEOTIDE SEQUENCE [LARGE SCALE GENOMIC DNA]</scope>
</reference>
<organism evidence="1 2">
    <name type="scientific">Ilex paraguariensis</name>
    <name type="common">yerba mate</name>
    <dbReference type="NCBI Taxonomy" id="185542"/>
    <lineage>
        <taxon>Eukaryota</taxon>
        <taxon>Viridiplantae</taxon>
        <taxon>Streptophyta</taxon>
        <taxon>Embryophyta</taxon>
        <taxon>Tracheophyta</taxon>
        <taxon>Spermatophyta</taxon>
        <taxon>Magnoliopsida</taxon>
        <taxon>eudicotyledons</taxon>
        <taxon>Gunneridae</taxon>
        <taxon>Pentapetalae</taxon>
        <taxon>asterids</taxon>
        <taxon>campanulids</taxon>
        <taxon>Aquifoliales</taxon>
        <taxon>Aquifoliaceae</taxon>
        <taxon>Ilex</taxon>
    </lineage>
</organism>
<protein>
    <submittedName>
        <fullName evidence="1">Uncharacterized protein</fullName>
    </submittedName>
</protein>
<dbReference type="EMBL" id="CAUOFW020003501">
    <property type="protein sequence ID" value="CAK9160305.1"/>
    <property type="molecule type" value="Genomic_DNA"/>
</dbReference>
<dbReference type="Proteomes" id="UP001642360">
    <property type="component" value="Unassembled WGS sequence"/>
</dbReference>
<sequence length="87" mass="9780">MEAYVTLTMLLDKAVTKILQTGLISGDQNGNIRAWDLTANSCSCAGDRYSYKVFDSNMVWKLDCGCKQSWNMLCLAPVVRNANYDQF</sequence>
<name>A0ABC8SWU3_9AQUA</name>
<proteinExistence type="predicted"/>
<evidence type="ECO:0000313" key="2">
    <source>
        <dbReference type="Proteomes" id="UP001642360"/>
    </source>
</evidence>
<keyword evidence="2" id="KW-1185">Reference proteome</keyword>
<evidence type="ECO:0000313" key="1">
    <source>
        <dbReference type="EMBL" id="CAK9160305.1"/>
    </source>
</evidence>
<dbReference type="AlphaFoldDB" id="A0ABC8SWU3"/>